<dbReference type="AlphaFoldDB" id="A0A553NP40"/>
<keyword evidence="3 9" id="KW-0812">Transmembrane</keyword>
<dbReference type="InterPro" id="IPR000276">
    <property type="entry name" value="GPCR_Rhodpsn"/>
</dbReference>
<feature type="domain" description="G-protein coupled receptors family 1 profile" evidence="10">
    <location>
        <begin position="77"/>
        <end position="340"/>
    </location>
</feature>
<keyword evidence="6 9" id="KW-0472">Membrane</keyword>
<feature type="transmembrane region" description="Helical" evidence="9">
    <location>
        <begin position="179"/>
        <end position="197"/>
    </location>
</feature>
<comment type="similarity">
    <text evidence="2">Belongs to the G-protein coupled receptor 1 family.</text>
</comment>
<dbReference type="PRINTS" id="PR00237">
    <property type="entry name" value="GPCRRHODOPSN"/>
</dbReference>
<keyword evidence="7" id="KW-0675">Receptor</keyword>
<keyword evidence="4 9" id="KW-1133">Transmembrane helix</keyword>
<proteinExistence type="inferred from homology"/>
<evidence type="ECO:0000256" key="2">
    <source>
        <dbReference type="ARBA" id="ARBA00010663"/>
    </source>
</evidence>
<organism evidence="11 12">
    <name type="scientific">Tigriopus californicus</name>
    <name type="common">Marine copepod</name>
    <dbReference type="NCBI Taxonomy" id="6832"/>
    <lineage>
        <taxon>Eukaryota</taxon>
        <taxon>Metazoa</taxon>
        <taxon>Ecdysozoa</taxon>
        <taxon>Arthropoda</taxon>
        <taxon>Crustacea</taxon>
        <taxon>Multicrustacea</taxon>
        <taxon>Hexanauplia</taxon>
        <taxon>Copepoda</taxon>
        <taxon>Harpacticoida</taxon>
        <taxon>Harpacticidae</taxon>
        <taxon>Tigriopus</taxon>
    </lineage>
</organism>
<dbReference type="PROSITE" id="PS50262">
    <property type="entry name" value="G_PROTEIN_RECEP_F1_2"/>
    <property type="match status" value="1"/>
</dbReference>
<dbReference type="Pfam" id="PF00001">
    <property type="entry name" value="7tm_1"/>
    <property type="match status" value="1"/>
</dbReference>
<dbReference type="STRING" id="6832.A0A553NP40"/>
<evidence type="ECO:0000313" key="11">
    <source>
        <dbReference type="EMBL" id="TRY67208.1"/>
    </source>
</evidence>
<protein>
    <recommendedName>
        <fullName evidence="10">G-protein coupled receptors family 1 profile domain-containing protein</fullName>
    </recommendedName>
</protein>
<feature type="transmembrane region" description="Helical" evidence="9">
    <location>
        <begin position="138"/>
        <end position="158"/>
    </location>
</feature>
<dbReference type="EMBL" id="VCGU01000011">
    <property type="protein sequence ID" value="TRY67208.1"/>
    <property type="molecule type" value="Genomic_DNA"/>
</dbReference>
<keyword evidence="5" id="KW-0297">G-protein coupled receptor</keyword>
<sequence>MEMDFMETSTSSSSLMLPTQSPIWHPSEEVTEFDETVLNAEQWDLLELYRLNRSIHQPWFSIYSWAYISVITLTFVSNTLFFCSMIRRRDSWTPRNVFILNLAVADLCICFTMSFSATDVLTKYWPFGVQSVYLCRCIKASPCFLVYFMSMIIVVIALDRFRCIVQPSSVQLTTRQAALIIPAIGALALTMSTPVFLHTHIHIPRLPNTSSANSAQSNGSTTTIQGENKRHMYSIFSLVFQFILPFSVISCSYYLIYRYLQKNRLIRKDKIRDREKARRTNAMLFRVSMVFCICWLPLNVLVLVIDGTDLFKDNHELMLCAFMSCHLIGMSSACFNPMLYGYCFETERSLLNRLLGKCAIHVPCLSHPAIEENDHDIEFQTRSRHIGGVD</sequence>
<evidence type="ECO:0000256" key="9">
    <source>
        <dbReference type="SAM" id="Phobius"/>
    </source>
</evidence>
<evidence type="ECO:0000256" key="3">
    <source>
        <dbReference type="ARBA" id="ARBA00022692"/>
    </source>
</evidence>
<dbReference type="GO" id="GO:0016020">
    <property type="term" value="C:membrane"/>
    <property type="evidence" value="ECO:0007669"/>
    <property type="project" value="UniProtKB-SubCell"/>
</dbReference>
<reference evidence="11 12" key="1">
    <citation type="journal article" date="2018" name="Nat. Ecol. Evol.">
        <title>Genomic signatures of mitonuclear coevolution across populations of Tigriopus californicus.</title>
        <authorList>
            <person name="Barreto F.S."/>
            <person name="Watson E.T."/>
            <person name="Lima T.G."/>
            <person name="Willett C.S."/>
            <person name="Edmands S."/>
            <person name="Li W."/>
            <person name="Burton R.S."/>
        </authorList>
    </citation>
    <scope>NUCLEOTIDE SEQUENCE [LARGE SCALE GENOMIC DNA]</scope>
    <source>
        <strain evidence="11 12">San Diego</strain>
    </source>
</reference>
<comment type="caution">
    <text evidence="11">The sequence shown here is derived from an EMBL/GenBank/DDBJ whole genome shotgun (WGS) entry which is preliminary data.</text>
</comment>
<feature type="transmembrane region" description="Helical" evidence="9">
    <location>
        <begin position="62"/>
        <end position="86"/>
    </location>
</feature>
<keyword evidence="12" id="KW-1185">Reference proteome</keyword>
<dbReference type="InterPro" id="IPR017452">
    <property type="entry name" value="GPCR_Rhodpsn_7TM"/>
</dbReference>
<dbReference type="Proteomes" id="UP000318571">
    <property type="component" value="Chromosome 4"/>
</dbReference>
<feature type="transmembrane region" description="Helical" evidence="9">
    <location>
        <begin position="281"/>
        <end position="305"/>
    </location>
</feature>
<feature type="transmembrane region" description="Helical" evidence="9">
    <location>
        <begin position="235"/>
        <end position="260"/>
    </location>
</feature>
<name>A0A553NP40_TIGCA</name>
<keyword evidence="8" id="KW-0807">Transducer</keyword>
<dbReference type="PANTHER" id="PTHR24235:SF12">
    <property type="entry name" value="G-PROTEIN COUPLED RECEPTORS FAMILY 1 PROFILE DOMAIN-CONTAINING PROTEIN"/>
    <property type="match status" value="1"/>
</dbReference>
<dbReference type="Gene3D" id="1.20.1070.10">
    <property type="entry name" value="Rhodopsin 7-helix transmembrane proteins"/>
    <property type="match status" value="1"/>
</dbReference>
<dbReference type="PANTHER" id="PTHR24235">
    <property type="entry name" value="NEUROPEPTIDE Y RECEPTOR"/>
    <property type="match status" value="1"/>
</dbReference>
<gene>
    <name evidence="11" type="ORF">TCAL_06430</name>
</gene>
<evidence type="ECO:0000259" key="10">
    <source>
        <dbReference type="PROSITE" id="PS50262"/>
    </source>
</evidence>
<feature type="transmembrane region" description="Helical" evidence="9">
    <location>
        <begin position="98"/>
        <end position="118"/>
    </location>
</feature>
<dbReference type="GO" id="GO:0004930">
    <property type="term" value="F:G protein-coupled receptor activity"/>
    <property type="evidence" value="ECO:0007669"/>
    <property type="project" value="UniProtKB-KW"/>
</dbReference>
<evidence type="ECO:0000256" key="5">
    <source>
        <dbReference type="ARBA" id="ARBA00023040"/>
    </source>
</evidence>
<evidence type="ECO:0000256" key="8">
    <source>
        <dbReference type="ARBA" id="ARBA00023224"/>
    </source>
</evidence>
<dbReference type="SUPFAM" id="SSF81321">
    <property type="entry name" value="Family A G protein-coupled receptor-like"/>
    <property type="match status" value="1"/>
</dbReference>
<evidence type="ECO:0000256" key="1">
    <source>
        <dbReference type="ARBA" id="ARBA00004141"/>
    </source>
</evidence>
<evidence type="ECO:0000256" key="6">
    <source>
        <dbReference type="ARBA" id="ARBA00023136"/>
    </source>
</evidence>
<comment type="subcellular location">
    <subcellularLocation>
        <location evidence="1">Membrane</location>
        <topology evidence="1">Multi-pass membrane protein</topology>
    </subcellularLocation>
</comment>
<feature type="transmembrane region" description="Helical" evidence="9">
    <location>
        <begin position="317"/>
        <end position="343"/>
    </location>
</feature>
<evidence type="ECO:0000256" key="4">
    <source>
        <dbReference type="ARBA" id="ARBA00022989"/>
    </source>
</evidence>
<evidence type="ECO:0000256" key="7">
    <source>
        <dbReference type="ARBA" id="ARBA00023170"/>
    </source>
</evidence>
<evidence type="ECO:0000313" key="12">
    <source>
        <dbReference type="Proteomes" id="UP000318571"/>
    </source>
</evidence>
<accession>A0A553NP40</accession>